<accession>A0AAD6L0X8</accession>
<dbReference type="EMBL" id="JAPFFJ010000003">
    <property type="protein sequence ID" value="KAJ6432495.1"/>
    <property type="molecule type" value="Genomic_DNA"/>
</dbReference>
<feature type="compositionally biased region" description="Low complexity" evidence="1">
    <location>
        <begin position="53"/>
        <end position="65"/>
    </location>
</feature>
<feature type="region of interest" description="Disordered" evidence="1">
    <location>
        <begin position="1"/>
        <end position="20"/>
    </location>
</feature>
<evidence type="ECO:0000313" key="2">
    <source>
        <dbReference type="EMBL" id="KAJ6432495.1"/>
    </source>
</evidence>
<dbReference type="AlphaFoldDB" id="A0AAD6L0X8"/>
<sequence>MSCSIAPTIPNSPIFQSPRHPSIFCKPCPSPSIIHGPQSPASSSSLPLPPSLPSSFSSSSPKSPLALRVNNETRLETITDTLLKRKRPGKLKYTGGGSFGVQSRDSKRREGESGGCRIRRRWLFCLL</sequence>
<proteinExistence type="predicted"/>
<feature type="compositionally biased region" description="Polar residues" evidence="1">
    <location>
        <begin position="1"/>
        <end position="15"/>
    </location>
</feature>
<name>A0AAD6L0X8_9ROSI</name>
<protein>
    <submittedName>
        <fullName evidence="2">Uncharacterized protein</fullName>
    </submittedName>
</protein>
<comment type="caution">
    <text evidence="2">The sequence shown here is derived from an EMBL/GenBank/DDBJ whole genome shotgun (WGS) entry which is preliminary data.</text>
</comment>
<evidence type="ECO:0000256" key="1">
    <source>
        <dbReference type="SAM" id="MobiDB-lite"/>
    </source>
</evidence>
<keyword evidence="3" id="KW-1185">Reference proteome</keyword>
<organism evidence="2 3">
    <name type="scientific">Salix udensis</name>
    <dbReference type="NCBI Taxonomy" id="889485"/>
    <lineage>
        <taxon>Eukaryota</taxon>
        <taxon>Viridiplantae</taxon>
        <taxon>Streptophyta</taxon>
        <taxon>Embryophyta</taxon>
        <taxon>Tracheophyta</taxon>
        <taxon>Spermatophyta</taxon>
        <taxon>Magnoliopsida</taxon>
        <taxon>eudicotyledons</taxon>
        <taxon>Gunneridae</taxon>
        <taxon>Pentapetalae</taxon>
        <taxon>rosids</taxon>
        <taxon>fabids</taxon>
        <taxon>Malpighiales</taxon>
        <taxon>Salicaceae</taxon>
        <taxon>Saliceae</taxon>
        <taxon>Salix</taxon>
    </lineage>
</organism>
<evidence type="ECO:0000313" key="3">
    <source>
        <dbReference type="Proteomes" id="UP001162972"/>
    </source>
</evidence>
<gene>
    <name evidence="2" type="ORF">OIU84_019686</name>
</gene>
<reference evidence="2 3" key="1">
    <citation type="journal article" date="2023" name="Int. J. Mol. Sci.">
        <title>De Novo Assembly and Annotation of 11 Diverse Shrub Willow (Salix) Genomes Reveals Novel Gene Organization in Sex-Linked Regions.</title>
        <authorList>
            <person name="Hyden B."/>
            <person name="Feng K."/>
            <person name="Yates T.B."/>
            <person name="Jawdy S."/>
            <person name="Cereghino C."/>
            <person name="Smart L.B."/>
            <person name="Muchero W."/>
        </authorList>
    </citation>
    <scope>NUCLEOTIDE SEQUENCE [LARGE SCALE GENOMIC DNA]</scope>
    <source>
        <tissue evidence="2">Shoot tip</tissue>
    </source>
</reference>
<feature type="region of interest" description="Disordered" evidence="1">
    <location>
        <begin position="35"/>
        <end position="65"/>
    </location>
</feature>
<feature type="region of interest" description="Disordered" evidence="1">
    <location>
        <begin position="86"/>
        <end position="112"/>
    </location>
</feature>
<dbReference type="Proteomes" id="UP001162972">
    <property type="component" value="Chromosome 10"/>
</dbReference>